<evidence type="ECO:0000313" key="5">
    <source>
        <dbReference type="EMBL" id="MFN2974435.1"/>
    </source>
</evidence>
<dbReference type="InterPro" id="IPR029787">
    <property type="entry name" value="Nucleotide_cyclase"/>
</dbReference>
<keyword evidence="6" id="KW-1185">Reference proteome</keyword>
<dbReference type="SMART" id="SM00052">
    <property type="entry name" value="EAL"/>
    <property type="match status" value="1"/>
</dbReference>
<evidence type="ECO:0000259" key="2">
    <source>
        <dbReference type="PROSITE" id="PS50112"/>
    </source>
</evidence>
<dbReference type="EMBL" id="JBJYXY010000001">
    <property type="protein sequence ID" value="MFN2974435.1"/>
    <property type="molecule type" value="Genomic_DNA"/>
</dbReference>
<dbReference type="CDD" id="cd01949">
    <property type="entry name" value="GGDEF"/>
    <property type="match status" value="1"/>
</dbReference>
<evidence type="ECO:0000259" key="3">
    <source>
        <dbReference type="PROSITE" id="PS50883"/>
    </source>
</evidence>
<dbReference type="Pfam" id="PF13426">
    <property type="entry name" value="PAS_9"/>
    <property type="match status" value="1"/>
</dbReference>
<dbReference type="PANTHER" id="PTHR44757:SF2">
    <property type="entry name" value="BIOFILM ARCHITECTURE MAINTENANCE PROTEIN MBAA"/>
    <property type="match status" value="1"/>
</dbReference>
<feature type="domain" description="GGDEF" evidence="4">
    <location>
        <begin position="173"/>
        <end position="306"/>
    </location>
</feature>
<dbReference type="NCBIfam" id="TIGR00254">
    <property type="entry name" value="GGDEF"/>
    <property type="match status" value="1"/>
</dbReference>
<dbReference type="InterPro" id="IPR043128">
    <property type="entry name" value="Rev_trsase/Diguanyl_cyclase"/>
</dbReference>
<dbReference type="Pfam" id="PF00563">
    <property type="entry name" value="EAL"/>
    <property type="match status" value="1"/>
</dbReference>
<evidence type="ECO:0000256" key="1">
    <source>
        <dbReference type="SAM" id="MobiDB-lite"/>
    </source>
</evidence>
<dbReference type="SMART" id="SM00267">
    <property type="entry name" value="GGDEF"/>
    <property type="match status" value="1"/>
</dbReference>
<evidence type="ECO:0000313" key="6">
    <source>
        <dbReference type="Proteomes" id="UP001634747"/>
    </source>
</evidence>
<comment type="caution">
    <text evidence="5">The sequence shown here is derived from an EMBL/GenBank/DDBJ whole genome shotgun (WGS) entry which is preliminary data.</text>
</comment>
<dbReference type="InterPro" id="IPR000160">
    <property type="entry name" value="GGDEF_dom"/>
</dbReference>
<dbReference type="PANTHER" id="PTHR44757">
    <property type="entry name" value="DIGUANYLATE CYCLASE DGCP"/>
    <property type="match status" value="1"/>
</dbReference>
<reference evidence="5 6" key="1">
    <citation type="submission" date="2024-12" db="EMBL/GenBank/DDBJ databases">
        <authorList>
            <person name="Lee Y."/>
        </authorList>
    </citation>
    <scope>NUCLEOTIDE SEQUENCE [LARGE SCALE GENOMIC DNA]</scope>
    <source>
        <strain evidence="5 6">03SUJ4</strain>
    </source>
</reference>
<dbReference type="Gene3D" id="3.30.70.270">
    <property type="match status" value="1"/>
</dbReference>
<feature type="domain" description="EAL" evidence="3">
    <location>
        <begin position="315"/>
        <end position="569"/>
    </location>
</feature>
<proteinExistence type="predicted"/>
<dbReference type="InterPro" id="IPR000014">
    <property type="entry name" value="PAS"/>
</dbReference>
<accession>A0ABW9KFJ6</accession>
<dbReference type="CDD" id="cd01948">
    <property type="entry name" value="EAL"/>
    <property type="match status" value="1"/>
</dbReference>
<dbReference type="Gene3D" id="3.20.20.450">
    <property type="entry name" value="EAL domain"/>
    <property type="match status" value="1"/>
</dbReference>
<dbReference type="NCBIfam" id="TIGR00229">
    <property type="entry name" value="sensory_box"/>
    <property type="match status" value="1"/>
</dbReference>
<dbReference type="PROSITE" id="PS50887">
    <property type="entry name" value="GGDEF"/>
    <property type="match status" value="1"/>
</dbReference>
<dbReference type="Pfam" id="PF00990">
    <property type="entry name" value="GGDEF"/>
    <property type="match status" value="1"/>
</dbReference>
<dbReference type="InterPro" id="IPR001633">
    <property type="entry name" value="EAL_dom"/>
</dbReference>
<dbReference type="InterPro" id="IPR035919">
    <property type="entry name" value="EAL_sf"/>
</dbReference>
<gene>
    <name evidence="5" type="ORF">ACK2TP_01535</name>
</gene>
<dbReference type="Proteomes" id="UP001634747">
    <property type="component" value="Unassembled WGS sequence"/>
</dbReference>
<dbReference type="CDD" id="cd00130">
    <property type="entry name" value="PAS"/>
    <property type="match status" value="1"/>
</dbReference>
<dbReference type="InterPro" id="IPR052155">
    <property type="entry name" value="Biofilm_reg_signaling"/>
</dbReference>
<feature type="region of interest" description="Disordered" evidence="1">
    <location>
        <begin position="670"/>
        <end position="722"/>
    </location>
</feature>
<dbReference type="SUPFAM" id="SSF55785">
    <property type="entry name" value="PYP-like sensor domain (PAS domain)"/>
    <property type="match status" value="1"/>
</dbReference>
<organism evidence="5 6">
    <name type="scientific">Terriglobus aquaticus</name>
    <dbReference type="NCBI Taxonomy" id="940139"/>
    <lineage>
        <taxon>Bacteria</taxon>
        <taxon>Pseudomonadati</taxon>
        <taxon>Acidobacteriota</taxon>
        <taxon>Terriglobia</taxon>
        <taxon>Terriglobales</taxon>
        <taxon>Acidobacteriaceae</taxon>
        <taxon>Terriglobus</taxon>
    </lineage>
</organism>
<feature type="domain" description="PAS" evidence="2">
    <location>
        <begin position="29"/>
        <end position="66"/>
    </location>
</feature>
<sequence>MNALASPAHSRPSSAEQNDDLLLLCSQTLLSGIASSILVLRTSGHIAFANKAAEAMIGRSSAELAGLHLSALFMEEAETRQPSPESESTTRRGRLVVPGRVDLPVRINVRSLDGGTGNLQGSVVTVEDMSDLLQMDEFVKQMLRCDPLTGLPREETLAEAMEAALMQLHTAGRSFALLELNLDQFRRIKESLGNDAASGALREVATRLSKAVHKGDVVSRNTADAFTILLTNCSSEQEALDRAHIVLEACRQPFRFGPYSTSVTASIGMSYSRPGTVSTSGFATEAELALRRCKAMGGNRVVSFEPSMADWHSHAVQMESQMQTALANEEFYVVYQPQVCCQTGRLIGVESLLRWKSPTSGLIMPGTFIPAAEESGLIVQLGEWCLRAAAKEVAGLQQQLGYPVRLAVNVSPKQIYSPGFKDMVRRTLEESGLSPETLELEITESLLVSHEEEAVKAINSLQELGISLAMDDFGMGFSNLSYINRFKIDRLKIDRSFISRCPEDHNSRMITTSLVFLAKSLGMEVVAEGVETEDQAALLAQLQCDLAQGYLYSRPTTAAEICSMATALLANASAPRPVATKSGERRIIEAVAASVAQVPDPVTTTLASQAESHVLTLGTRASLSGEAQSEPAETAAVQVAAAAAHPANGEETAPAPSRELQASFTAHTILVPPDERPVEPSVDSTMRSSLSSERRKQQRTAEVSLEPREPLCRPSRPKRIPGAMRIRWTAVPDSEPA</sequence>
<dbReference type="SUPFAM" id="SSF55073">
    <property type="entry name" value="Nucleotide cyclase"/>
    <property type="match status" value="1"/>
</dbReference>
<dbReference type="InterPro" id="IPR035965">
    <property type="entry name" value="PAS-like_dom_sf"/>
</dbReference>
<dbReference type="Gene3D" id="3.30.450.20">
    <property type="entry name" value="PAS domain"/>
    <property type="match status" value="1"/>
</dbReference>
<evidence type="ECO:0000259" key="4">
    <source>
        <dbReference type="PROSITE" id="PS50887"/>
    </source>
</evidence>
<dbReference type="SUPFAM" id="SSF141868">
    <property type="entry name" value="EAL domain-like"/>
    <property type="match status" value="1"/>
</dbReference>
<dbReference type="PROSITE" id="PS50883">
    <property type="entry name" value="EAL"/>
    <property type="match status" value="1"/>
</dbReference>
<dbReference type="RefSeq" id="WP_263414001.1">
    <property type="nucleotide sequence ID" value="NZ_BAABBH010000001.1"/>
</dbReference>
<dbReference type="PROSITE" id="PS50112">
    <property type="entry name" value="PAS"/>
    <property type="match status" value="1"/>
</dbReference>
<feature type="compositionally biased region" description="Polar residues" evidence="1">
    <location>
        <begin position="682"/>
        <end position="691"/>
    </location>
</feature>
<protein>
    <submittedName>
        <fullName evidence="5">Bifunctional diguanylate cyclase/phosphodiesterase</fullName>
    </submittedName>
</protein>
<name>A0ABW9KFJ6_9BACT</name>